<proteinExistence type="predicted"/>
<protein>
    <submittedName>
        <fullName evidence="1">Uncharacterized protein</fullName>
    </submittedName>
</protein>
<dbReference type="AlphaFoldDB" id="A0A6C0LNB6"/>
<name>A0A6C0LNB6_9ZZZZ</name>
<organism evidence="1">
    <name type="scientific">viral metagenome</name>
    <dbReference type="NCBI Taxonomy" id="1070528"/>
    <lineage>
        <taxon>unclassified sequences</taxon>
        <taxon>metagenomes</taxon>
        <taxon>organismal metagenomes</taxon>
    </lineage>
</organism>
<sequence length="51" mass="5986">MDNKHQAKQSQSIPKKKPNNKIVCFLCHQEGHYGSPTSYYATIQVRKKYFN</sequence>
<reference evidence="1" key="1">
    <citation type="journal article" date="2020" name="Nature">
        <title>Giant virus diversity and host interactions through global metagenomics.</title>
        <authorList>
            <person name="Schulz F."/>
            <person name="Roux S."/>
            <person name="Paez-Espino D."/>
            <person name="Jungbluth S."/>
            <person name="Walsh D.A."/>
            <person name="Denef V.J."/>
            <person name="McMahon K.D."/>
            <person name="Konstantinidis K.T."/>
            <person name="Eloe-Fadrosh E.A."/>
            <person name="Kyrpides N.C."/>
            <person name="Woyke T."/>
        </authorList>
    </citation>
    <scope>NUCLEOTIDE SEQUENCE</scope>
    <source>
        <strain evidence="1">GVMAG-M-3300027963-21</strain>
    </source>
</reference>
<dbReference type="EMBL" id="MN740525">
    <property type="protein sequence ID" value="QHU31231.1"/>
    <property type="molecule type" value="Genomic_DNA"/>
</dbReference>
<accession>A0A6C0LNB6</accession>
<evidence type="ECO:0000313" key="1">
    <source>
        <dbReference type="EMBL" id="QHU31231.1"/>
    </source>
</evidence>